<protein>
    <recommendedName>
        <fullName evidence="4">PEP-CTERM protein-sorting domain-containing protein</fullName>
    </recommendedName>
</protein>
<name>A0A9X2FBV5_9BACT</name>
<feature type="signal peptide" evidence="1">
    <location>
        <begin position="1"/>
        <end position="19"/>
    </location>
</feature>
<organism evidence="2 3">
    <name type="scientific">Aeoliella straminimaris</name>
    <dbReference type="NCBI Taxonomy" id="2954799"/>
    <lineage>
        <taxon>Bacteria</taxon>
        <taxon>Pseudomonadati</taxon>
        <taxon>Planctomycetota</taxon>
        <taxon>Planctomycetia</taxon>
        <taxon>Pirellulales</taxon>
        <taxon>Lacipirellulaceae</taxon>
        <taxon>Aeoliella</taxon>
    </lineage>
</organism>
<dbReference type="Proteomes" id="UP001155241">
    <property type="component" value="Unassembled WGS sequence"/>
</dbReference>
<dbReference type="AlphaFoldDB" id="A0A9X2FBV5"/>
<proteinExistence type="predicted"/>
<dbReference type="PROSITE" id="PS00018">
    <property type="entry name" value="EF_HAND_1"/>
    <property type="match status" value="1"/>
</dbReference>
<evidence type="ECO:0008006" key="4">
    <source>
        <dbReference type="Google" id="ProtNLM"/>
    </source>
</evidence>
<feature type="chain" id="PRO_5040899945" description="PEP-CTERM protein-sorting domain-containing protein" evidence="1">
    <location>
        <begin position="20"/>
        <end position="368"/>
    </location>
</feature>
<dbReference type="EMBL" id="JAMXLR010000055">
    <property type="protein sequence ID" value="MCO6045378.1"/>
    <property type="molecule type" value="Genomic_DNA"/>
</dbReference>
<comment type="caution">
    <text evidence="2">The sequence shown here is derived from an EMBL/GenBank/DDBJ whole genome shotgun (WGS) entry which is preliminary data.</text>
</comment>
<evidence type="ECO:0000313" key="3">
    <source>
        <dbReference type="Proteomes" id="UP001155241"/>
    </source>
</evidence>
<dbReference type="InterPro" id="IPR036439">
    <property type="entry name" value="Dockerin_dom_sf"/>
</dbReference>
<reference evidence="2" key="1">
    <citation type="submission" date="2022-06" db="EMBL/GenBank/DDBJ databases">
        <title>Aeoliella straminimaris, a novel planctomycete from sediments.</title>
        <authorList>
            <person name="Vitorino I.R."/>
            <person name="Lage O.M."/>
        </authorList>
    </citation>
    <scope>NUCLEOTIDE SEQUENCE</scope>
    <source>
        <strain evidence="2">ICT_H6.2</strain>
    </source>
</reference>
<evidence type="ECO:0000313" key="2">
    <source>
        <dbReference type="EMBL" id="MCO6045378.1"/>
    </source>
</evidence>
<keyword evidence="3" id="KW-1185">Reference proteome</keyword>
<dbReference type="RefSeq" id="WP_252853493.1">
    <property type="nucleotide sequence ID" value="NZ_JAMXLR010000055.1"/>
</dbReference>
<gene>
    <name evidence="2" type="ORF">NG895_15820</name>
</gene>
<accession>A0A9X2FBV5</accession>
<keyword evidence="1" id="KW-0732">Signal</keyword>
<dbReference type="InterPro" id="IPR018247">
    <property type="entry name" value="EF_Hand_1_Ca_BS"/>
</dbReference>
<dbReference type="SUPFAM" id="SSF63829">
    <property type="entry name" value="Calcium-dependent phosphotriesterase"/>
    <property type="match status" value="1"/>
</dbReference>
<sequence>MKYYFCLVFALCWSSPVSAAYLLGVASPYDAMSGDYGPSELFRMEVDGSSYQSLGMLQADGADGDFDAIAASPEHGILAFLRTDAGSRPVRVNPLDATADVLGPPLFGSEIRGATFRSNGTLWAVDVQADQLVEVQPMTGEELQFIGLSFEGSGFDASQNVDLVEDFSGQMLLVSDSQMYEVDLTTGALTERFADTQNELSGTTPPLLVGAAMGFVGSESLIGLDVAGGASDDFYAYDLENTFQRTLLLGSQSATDFEVGDLTLVEEPVSSGDYNGDGVVDLADYTVWRNTLGSTSNLAANGNDSGTSMNVIDAADYLVWKNNFGSEVELGTITAGTQSVPEPGTCLGALSCLGLLVMWRPARRSLAI</sequence>
<dbReference type="GO" id="GO:0000272">
    <property type="term" value="P:polysaccharide catabolic process"/>
    <property type="evidence" value="ECO:0007669"/>
    <property type="project" value="InterPro"/>
</dbReference>
<dbReference type="SUPFAM" id="SSF63446">
    <property type="entry name" value="Type I dockerin domain"/>
    <property type="match status" value="1"/>
</dbReference>
<evidence type="ECO:0000256" key="1">
    <source>
        <dbReference type="SAM" id="SignalP"/>
    </source>
</evidence>